<gene>
    <name evidence="2" type="ORF">NCGR_LOCUS16534</name>
</gene>
<proteinExistence type="predicted"/>
<comment type="caution">
    <text evidence="2">The sequence shown here is derived from an EMBL/GenBank/DDBJ whole genome shotgun (WGS) entry which is preliminary data.</text>
</comment>
<feature type="region of interest" description="Disordered" evidence="1">
    <location>
        <begin position="1"/>
        <end position="41"/>
    </location>
</feature>
<evidence type="ECO:0000313" key="2">
    <source>
        <dbReference type="EMBL" id="CAD6224227.1"/>
    </source>
</evidence>
<name>A0A811NN46_9POAL</name>
<reference evidence="2" key="1">
    <citation type="submission" date="2020-10" db="EMBL/GenBank/DDBJ databases">
        <authorList>
            <person name="Han B."/>
            <person name="Lu T."/>
            <person name="Zhao Q."/>
            <person name="Huang X."/>
            <person name="Zhao Y."/>
        </authorList>
    </citation>
    <scope>NUCLEOTIDE SEQUENCE</scope>
</reference>
<evidence type="ECO:0000256" key="1">
    <source>
        <dbReference type="SAM" id="MobiDB-lite"/>
    </source>
</evidence>
<sequence>MVLRLHLHLPRELKPSHQRSQPSPLTKLQQPPAVAFDASLQPPPPIAAVALSQVAVAGDTATSQVPTRHSVEETGREPESVLSDLAGRKTLRREDSGRRQGEMKSPGEGGWREAPGRRGSARWSSSRWWHSGVIWGTDRDGALRERAAVAAAMALI</sequence>
<accession>A0A811NN46</accession>
<feature type="compositionally biased region" description="Basic and acidic residues" evidence="1">
    <location>
        <begin position="69"/>
        <end position="79"/>
    </location>
</feature>
<organism evidence="2 3">
    <name type="scientific">Miscanthus lutarioriparius</name>
    <dbReference type="NCBI Taxonomy" id="422564"/>
    <lineage>
        <taxon>Eukaryota</taxon>
        <taxon>Viridiplantae</taxon>
        <taxon>Streptophyta</taxon>
        <taxon>Embryophyta</taxon>
        <taxon>Tracheophyta</taxon>
        <taxon>Spermatophyta</taxon>
        <taxon>Magnoliopsida</taxon>
        <taxon>Liliopsida</taxon>
        <taxon>Poales</taxon>
        <taxon>Poaceae</taxon>
        <taxon>PACMAD clade</taxon>
        <taxon>Panicoideae</taxon>
        <taxon>Andropogonodae</taxon>
        <taxon>Andropogoneae</taxon>
        <taxon>Saccharinae</taxon>
        <taxon>Miscanthus</taxon>
    </lineage>
</organism>
<dbReference type="Proteomes" id="UP000604825">
    <property type="component" value="Unassembled WGS sequence"/>
</dbReference>
<evidence type="ECO:0000313" key="3">
    <source>
        <dbReference type="Proteomes" id="UP000604825"/>
    </source>
</evidence>
<feature type="compositionally biased region" description="Polar residues" evidence="1">
    <location>
        <begin position="18"/>
        <end position="29"/>
    </location>
</feature>
<keyword evidence="3" id="KW-1185">Reference proteome</keyword>
<protein>
    <submittedName>
        <fullName evidence="2">Uncharacterized protein</fullName>
    </submittedName>
</protein>
<dbReference type="AlphaFoldDB" id="A0A811NN46"/>
<feature type="compositionally biased region" description="Basic and acidic residues" evidence="1">
    <location>
        <begin position="92"/>
        <end position="102"/>
    </location>
</feature>
<feature type="region of interest" description="Disordered" evidence="1">
    <location>
        <begin position="59"/>
        <end position="124"/>
    </location>
</feature>
<dbReference type="EMBL" id="CAJGYO010000004">
    <property type="protein sequence ID" value="CAD6224227.1"/>
    <property type="molecule type" value="Genomic_DNA"/>
</dbReference>